<gene>
    <name evidence="2" type="ORF">AAEO60_13490</name>
</gene>
<sequence>MADFFDSLSDKHIAMVEAQPVFFVATAAPDARVNLSPKGYDAFRVLSPTRVAYLDLGGSGNETNAHLLADDHPQGGRITLMFCNFQQPALILRIYGRGQPVLPWERGWDDLAQHFTLLPGTRQIFDIAVESVQTSCGWGVPFMQYERERLTLAKAHANADPQEWAGKVKRRRESIDGLPTRPTDRYIAGTMPPERPTDGD</sequence>
<dbReference type="SUPFAM" id="SSF50475">
    <property type="entry name" value="FMN-binding split barrel"/>
    <property type="match status" value="1"/>
</dbReference>
<evidence type="ECO:0000256" key="1">
    <source>
        <dbReference type="SAM" id="MobiDB-lite"/>
    </source>
</evidence>
<dbReference type="EC" id="1.-.-.-" evidence="2"/>
<keyword evidence="3" id="KW-1185">Reference proteome</keyword>
<dbReference type="RefSeq" id="WP_341674230.1">
    <property type="nucleotide sequence ID" value="NZ_JBBYHV010000002.1"/>
</dbReference>
<keyword evidence="2" id="KW-0560">Oxidoreductase</keyword>
<reference evidence="2 3" key="1">
    <citation type="submission" date="2024-04" db="EMBL/GenBank/DDBJ databases">
        <title>Aurantiacibacter sp. DGU6 16S ribosomal RNA gene Genome sequencing and assembly.</title>
        <authorList>
            <person name="Park S."/>
        </authorList>
    </citation>
    <scope>NUCLEOTIDE SEQUENCE [LARGE SCALE GENOMIC DNA]</scope>
    <source>
        <strain evidence="2 3">DGU6</strain>
    </source>
</reference>
<protein>
    <submittedName>
        <fullName evidence="2">Pyridoxamine 5'-phosphate oxidase family protein</fullName>
        <ecNumber evidence="2">1.-.-.-</ecNumber>
        <ecNumber evidence="2">1.4.3.5</ecNumber>
    </submittedName>
</protein>
<dbReference type="PANTHER" id="PTHR39336">
    <property type="entry name" value="PYRIDOXAMINE PHOSPHATE OXIDASE FAMILY PROTEIN (AFU_ORTHOLOGUE AFUA_6G11440)"/>
    <property type="match status" value="1"/>
</dbReference>
<comment type="caution">
    <text evidence="2">The sequence shown here is derived from an EMBL/GenBank/DDBJ whole genome shotgun (WGS) entry which is preliminary data.</text>
</comment>
<dbReference type="InterPro" id="IPR012349">
    <property type="entry name" value="Split_barrel_FMN-bd"/>
</dbReference>
<dbReference type="EMBL" id="JBBYHV010000002">
    <property type="protein sequence ID" value="MEL1251685.1"/>
    <property type="molecule type" value="Genomic_DNA"/>
</dbReference>
<evidence type="ECO:0000313" key="3">
    <source>
        <dbReference type="Proteomes" id="UP001497045"/>
    </source>
</evidence>
<feature type="region of interest" description="Disordered" evidence="1">
    <location>
        <begin position="164"/>
        <end position="200"/>
    </location>
</feature>
<organism evidence="2 3">
    <name type="scientific">Aurantiacibacter gilvus</name>
    <dbReference type="NCBI Taxonomy" id="3139141"/>
    <lineage>
        <taxon>Bacteria</taxon>
        <taxon>Pseudomonadati</taxon>
        <taxon>Pseudomonadota</taxon>
        <taxon>Alphaproteobacteria</taxon>
        <taxon>Sphingomonadales</taxon>
        <taxon>Erythrobacteraceae</taxon>
        <taxon>Aurantiacibacter</taxon>
    </lineage>
</organism>
<dbReference type="EC" id="1.4.3.5" evidence="2"/>
<dbReference type="PANTHER" id="PTHR39336:SF1">
    <property type="entry name" value="PYRIDOXAMINE PHOSPHATE OXIDASE FAMILY PROTEIN (AFU_ORTHOLOGUE AFUA_6G11440)"/>
    <property type="match status" value="1"/>
</dbReference>
<dbReference type="GO" id="GO:0004733">
    <property type="term" value="F:pyridoxamine phosphate oxidase activity"/>
    <property type="evidence" value="ECO:0007669"/>
    <property type="project" value="UniProtKB-EC"/>
</dbReference>
<proteinExistence type="predicted"/>
<evidence type="ECO:0000313" key="2">
    <source>
        <dbReference type="EMBL" id="MEL1251685.1"/>
    </source>
</evidence>
<name>A0ABU9IGX0_9SPHN</name>
<dbReference type="Gene3D" id="2.30.110.10">
    <property type="entry name" value="Electron Transport, Fmn-binding Protein, Chain A"/>
    <property type="match status" value="1"/>
</dbReference>
<accession>A0ABU9IGX0</accession>
<dbReference type="Proteomes" id="UP001497045">
    <property type="component" value="Unassembled WGS sequence"/>
</dbReference>